<reference evidence="3" key="1">
    <citation type="submission" date="2020-08" db="EMBL/GenBank/DDBJ databases">
        <title>Genome public.</title>
        <authorList>
            <person name="Liu C."/>
            <person name="Sun Q."/>
        </authorList>
    </citation>
    <scope>NUCLEOTIDE SEQUENCE</scope>
    <source>
        <strain evidence="3">NSJ-64</strain>
    </source>
</reference>
<keyword evidence="4" id="KW-1185">Reference proteome</keyword>
<dbReference type="RefSeq" id="WP_262394215.1">
    <property type="nucleotide sequence ID" value="NZ_JACRTD010000001.1"/>
</dbReference>
<evidence type="ECO:0000256" key="1">
    <source>
        <dbReference type="SAM" id="Phobius"/>
    </source>
</evidence>
<dbReference type="Proteomes" id="UP000623678">
    <property type="component" value="Unassembled WGS sequence"/>
</dbReference>
<keyword evidence="1" id="KW-1133">Transmembrane helix</keyword>
<gene>
    <name evidence="3" type="ORF">H8705_02200</name>
</gene>
<comment type="caution">
    <text evidence="3">The sequence shown here is derived from an EMBL/GenBank/DDBJ whole genome shotgun (WGS) entry which is preliminary data.</text>
</comment>
<name>A0A926EQE3_9FIRM</name>
<evidence type="ECO:0008006" key="5">
    <source>
        <dbReference type="Google" id="ProtNLM"/>
    </source>
</evidence>
<organism evidence="3 4">
    <name type="scientific">Youxingia wuxianensis</name>
    <dbReference type="NCBI Taxonomy" id="2763678"/>
    <lineage>
        <taxon>Bacteria</taxon>
        <taxon>Bacillati</taxon>
        <taxon>Bacillota</taxon>
        <taxon>Clostridia</taxon>
        <taxon>Eubacteriales</taxon>
        <taxon>Oscillospiraceae</taxon>
        <taxon>Youxingia</taxon>
    </lineage>
</organism>
<evidence type="ECO:0000256" key="2">
    <source>
        <dbReference type="SAM" id="SignalP"/>
    </source>
</evidence>
<keyword evidence="2" id="KW-0732">Signal</keyword>
<sequence>MSIHYLSKKLMSLFTAILFALSLAVPALAGNPDTGDNSGLLLGVMGALLLISVVLIVVYAVMSAKKRKK</sequence>
<accession>A0A926EQE3</accession>
<keyword evidence="1" id="KW-0812">Transmembrane</keyword>
<feature type="chain" id="PRO_5036850066" description="Gram-positive cocci surface proteins LPxTG domain-containing protein" evidence="2">
    <location>
        <begin position="30"/>
        <end position="69"/>
    </location>
</feature>
<proteinExistence type="predicted"/>
<protein>
    <recommendedName>
        <fullName evidence="5">Gram-positive cocci surface proteins LPxTG domain-containing protein</fullName>
    </recommendedName>
</protein>
<evidence type="ECO:0000313" key="3">
    <source>
        <dbReference type="EMBL" id="MBC8584395.1"/>
    </source>
</evidence>
<evidence type="ECO:0000313" key="4">
    <source>
        <dbReference type="Proteomes" id="UP000623678"/>
    </source>
</evidence>
<keyword evidence="1" id="KW-0472">Membrane</keyword>
<feature type="signal peptide" evidence="2">
    <location>
        <begin position="1"/>
        <end position="29"/>
    </location>
</feature>
<dbReference type="AlphaFoldDB" id="A0A926EQE3"/>
<feature type="transmembrane region" description="Helical" evidence="1">
    <location>
        <begin position="39"/>
        <end position="62"/>
    </location>
</feature>
<dbReference type="EMBL" id="JACRTD010000001">
    <property type="protein sequence ID" value="MBC8584395.1"/>
    <property type="molecule type" value="Genomic_DNA"/>
</dbReference>